<evidence type="ECO:0000313" key="2">
    <source>
        <dbReference type="EMBL" id="PVE44330.1"/>
    </source>
</evidence>
<gene>
    <name evidence="2" type="ORF">H663_002475</name>
</gene>
<dbReference type="Proteomes" id="UP000037507">
    <property type="component" value="Unassembled WGS sequence"/>
</dbReference>
<evidence type="ECO:0000313" key="3">
    <source>
        <dbReference type="Proteomes" id="UP000037507"/>
    </source>
</evidence>
<organism evidence="2 3">
    <name type="scientific">Limnohabitans planktonicus II-D5</name>
    <dbReference type="NCBI Taxonomy" id="1293045"/>
    <lineage>
        <taxon>Bacteria</taxon>
        <taxon>Pseudomonadati</taxon>
        <taxon>Pseudomonadota</taxon>
        <taxon>Betaproteobacteria</taxon>
        <taxon>Burkholderiales</taxon>
        <taxon>Comamonadaceae</taxon>
        <taxon>Limnohabitans</taxon>
    </lineage>
</organism>
<feature type="transmembrane region" description="Helical" evidence="1">
    <location>
        <begin position="12"/>
        <end position="35"/>
    </location>
</feature>
<accession>A0A2T7UI22</accession>
<reference evidence="2" key="1">
    <citation type="submission" date="2017-04" db="EMBL/GenBank/DDBJ databases">
        <title>Unexpected and diverse lifestyles within the genus Limnohabitans.</title>
        <authorList>
            <person name="Kasalicky V."/>
            <person name="Mehrshad M."/>
            <person name="Andrei S.-A."/>
            <person name="Salcher M."/>
            <person name="Kratochvilova H."/>
            <person name="Simek K."/>
            <person name="Ghai R."/>
        </authorList>
    </citation>
    <scope>NUCLEOTIDE SEQUENCE [LARGE SCALE GENOMIC DNA]</scope>
    <source>
        <strain evidence="2">II-D5</strain>
    </source>
</reference>
<keyword evidence="1" id="KW-0812">Transmembrane</keyword>
<proteinExistence type="predicted"/>
<name>A0A2T7UI22_9BURK</name>
<protein>
    <recommendedName>
        <fullName evidence="4">Type IV pilus modification protein PilV</fullName>
    </recommendedName>
</protein>
<dbReference type="InterPro" id="IPR012902">
    <property type="entry name" value="N_methyl_site"/>
</dbReference>
<dbReference type="OrthoDB" id="8904768at2"/>
<dbReference type="AlphaFoldDB" id="A0A2T7UI22"/>
<dbReference type="RefSeq" id="WP_053175982.1">
    <property type="nucleotide sequence ID" value="NZ_LFYT02000002.1"/>
</dbReference>
<comment type="caution">
    <text evidence="2">The sequence shown here is derived from an EMBL/GenBank/DDBJ whole genome shotgun (WGS) entry which is preliminary data.</text>
</comment>
<keyword evidence="1" id="KW-1133">Transmembrane helix</keyword>
<dbReference type="Pfam" id="PF07963">
    <property type="entry name" value="N_methyl"/>
    <property type="match status" value="1"/>
</dbReference>
<dbReference type="EMBL" id="LFYT02000002">
    <property type="protein sequence ID" value="PVE44330.1"/>
    <property type="molecule type" value="Genomic_DNA"/>
</dbReference>
<keyword evidence="3" id="KW-1185">Reference proteome</keyword>
<keyword evidence="1" id="KW-0472">Membrane</keyword>
<evidence type="ECO:0000256" key="1">
    <source>
        <dbReference type="SAM" id="Phobius"/>
    </source>
</evidence>
<evidence type="ECO:0008006" key="4">
    <source>
        <dbReference type="Google" id="ProtNLM"/>
    </source>
</evidence>
<dbReference type="STRING" id="1293045.H663_17995"/>
<sequence length="141" mass="14828">MTRCAHTQQGMALIEALIASAVLGIGLVGATQLTLKTLHMASESRQHTVAQHLAQEAMDCLHARASVCPGEEKILVQGVRYTRQARSTARGNGQIQDLQVSVSWAASGNSANGAVLSSASADKRIEWHSSVSAVPAWVTGP</sequence>